<feature type="transmembrane region" description="Helical" evidence="10">
    <location>
        <begin position="162"/>
        <end position="187"/>
    </location>
</feature>
<dbReference type="GO" id="GO:0034707">
    <property type="term" value="C:chloride channel complex"/>
    <property type="evidence" value="ECO:0007669"/>
    <property type="project" value="UniProtKB-KW"/>
</dbReference>
<keyword evidence="2" id="KW-0813">Transport</keyword>
<dbReference type="PROSITE" id="PS51202">
    <property type="entry name" value="RCK_C"/>
    <property type="match status" value="1"/>
</dbReference>
<name>A0A6N2UBK3_9BIFI</name>
<feature type="transmembrane region" description="Helical" evidence="10">
    <location>
        <begin position="233"/>
        <end position="253"/>
    </location>
</feature>
<dbReference type="EMBL" id="CACRSP010000009">
    <property type="protein sequence ID" value="VYT14749.1"/>
    <property type="molecule type" value="Genomic_DNA"/>
</dbReference>
<dbReference type="AlphaFoldDB" id="A0A6N2UBK3"/>
<feature type="transmembrane region" description="Helical" evidence="10">
    <location>
        <begin position="308"/>
        <end position="328"/>
    </location>
</feature>
<keyword evidence="7" id="KW-0869">Chloride channel</keyword>
<evidence type="ECO:0000256" key="6">
    <source>
        <dbReference type="ARBA" id="ARBA00023136"/>
    </source>
</evidence>
<dbReference type="InterPro" id="IPR050368">
    <property type="entry name" value="ClC-type_chloride_channel"/>
</dbReference>
<reference evidence="13" key="2">
    <citation type="submission" date="2019-11" db="EMBL/GenBank/DDBJ databases">
        <authorList>
            <person name="Feng L."/>
        </authorList>
    </citation>
    <scope>NUCLEOTIDE SEQUENCE</scope>
    <source>
        <strain evidence="13">BdentiumLFYP24</strain>
    </source>
</reference>
<comment type="subcellular location">
    <subcellularLocation>
        <location evidence="1">Membrane</location>
        <topology evidence="1">Multi-pass membrane protein</topology>
    </subcellularLocation>
</comment>
<keyword evidence="3 10" id="KW-0812">Transmembrane</keyword>
<accession>A0A6N2UBK3</accession>
<evidence type="ECO:0000313" key="14">
    <source>
        <dbReference type="Proteomes" id="UP000429211"/>
    </source>
</evidence>
<evidence type="ECO:0000313" key="13">
    <source>
        <dbReference type="EMBL" id="VYT14749.1"/>
    </source>
</evidence>
<evidence type="ECO:0000256" key="2">
    <source>
        <dbReference type="ARBA" id="ARBA00022448"/>
    </source>
</evidence>
<evidence type="ECO:0000256" key="7">
    <source>
        <dbReference type="ARBA" id="ARBA00023173"/>
    </source>
</evidence>
<feature type="transmembrane region" description="Helical" evidence="10">
    <location>
        <begin position="62"/>
        <end position="82"/>
    </location>
</feature>
<dbReference type="GO" id="GO:0008324">
    <property type="term" value="F:monoatomic cation transmembrane transporter activity"/>
    <property type="evidence" value="ECO:0007669"/>
    <property type="project" value="InterPro"/>
</dbReference>
<keyword evidence="8" id="KW-0868">Chloride</keyword>
<evidence type="ECO:0000256" key="3">
    <source>
        <dbReference type="ARBA" id="ARBA00022692"/>
    </source>
</evidence>
<keyword evidence="9" id="KW-0407">Ion channel</keyword>
<sequence>MSSIPTIDRLIPRFDHLKWKMAAAGVAVGLISGLLVVVYRLGIEYGTDCARWMYAQIRNQPWLLVPWMAAATGSALLIAWMVGKEPMAGGSGIPQTNGVVIDGLKMRWQSILPVRFVGGLLGSLFGLSLGREGPSIQIGASGAQFLSHRLRGRRREDAQEHYLVSAGAAAGLSAAFSAPLSGMMFALEGIHRSFSPTILMGATAASLTADFVSKYCFGLRPVLDFGAVGQLPLAEYIWLIPLGIVAGLVGSLVNRSLLGLQTLYGKLPAWIRPMVAIAIALPVGIWLPDVLGGGSNLIALSEKAESGIGMLCILFAAKMIFTSISFGSGTPGGIFMPILAIGSLAGGICGEAARQFCGLQSQSVAVFAVCVMTGTLAASVKTPITSILLAVEMSGTLTHMLPIAASAFIALLVSDLLRTRPIYGELLARYMKARGMESTVVSQVGSGVMELPLEMGAEAEGKRVRDVAWPSGCLIIGLRRGEREIVPRGDTTLRAGDYLVVLFSGEEERKVRLAMRRLCDAGL</sequence>
<dbReference type="InterPro" id="IPR036721">
    <property type="entry name" value="RCK_C_sf"/>
</dbReference>
<dbReference type="GO" id="GO:0005254">
    <property type="term" value="F:chloride channel activity"/>
    <property type="evidence" value="ECO:0007669"/>
    <property type="project" value="UniProtKB-KW"/>
</dbReference>
<feature type="transmembrane region" description="Helical" evidence="10">
    <location>
        <begin position="21"/>
        <end position="42"/>
    </location>
</feature>
<feature type="domain" description="RCK C-terminal" evidence="11">
    <location>
        <begin position="434"/>
        <end position="517"/>
    </location>
</feature>
<dbReference type="PRINTS" id="PR00762">
    <property type="entry name" value="CLCHANNEL"/>
</dbReference>
<evidence type="ECO:0000256" key="5">
    <source>
        <dbReference type="ARBA" id="ARBA00023065"/>
    </source>
</evidence>
<dbReference type="Proteomes" id="UP000429211">
    <property type="component" value="Unassembled WGS sequence"/>
</dbReference>
<dbReference type="SUPFAM" id="SSF81340">
    <property type="entry name" value="Clc chloride channel"/>
    <property type="match status" value="1"/>
</dbReference>
<dbReference type="InterPro" id="IPR006037">
    <property type="entry name" value="RCK_C"/>
</dbReference>
<dbReference type="InterPro" id="IPR014743">
    <property type="entry name" value="Cl-channel_core"/>
</dbReference>
<evidence type="ECO:0000256" key="9">
    <source>
        <dbReference type="ARBA" id="ARBA00023303"/>
    </source>
</evidence>
<evidence type="ECO:0000256" key="8">
    <source>
        <dbReference type="ARBA" id="ARBA00023214"/>
    </source>
</evidence>
<dbReference type="InterPro" id="IPR001807">
    <property type="entry name" value="ClC"/>
</dbReference>
<dbReference type="PANTHER" id="PTHR43427">
    <property type="entry name" value="CHLORIDE CHANNEL PROTEIN CLC-E"/>
    <property type="match status" value="1"/>
</dbReference>
<dbReference type="SUPFAM" id="SSF116726">
    <property type="entry name" value="TrkA C-terminal domain-like"/>
    <property type="match status" value="1"/>
</dbReference>
<evidence type="ECO:0000313" key="12">
    <source>
        <dbReference type="EMBL" id="KAB7461659.1"/>
    </source>
</evidence>
<dbReference type="RefSeq" id="WP_065468451.1">
    <property type="nucleotide sequence ID" value="NZ_BCYE01000022.1"/>
</dbReference>
<feature type="transmembrane region" description="Helical" evidence="10">
    <location>
        <begin position="365"/>
        <end position="391"/>
    </location>
</feature>
<evidence type="ECO:0000256" key="4">
    <source>
        <dbReference type="ARBA" id="ARBA00022989"/>
    </source>
</evidence>
<dbReference type="EMBL" id="WDPD01000003">
    <property type="protein sequence ID" value="KAB7461659.1"/>
    <property type="molecule type" value="Genomic_DNA"/>
</dbReference>
<keyword evidence="5" id="KW-0406">Ion transport</keyword>
<feature type="transmembrane region" description="Helical" evidence="10">
    <location>
        <begin position="269"/>
        <end position="287"/>
    </location>
</feature>
<organism evidence="13">
    <name type="scientific">Bifidobacterium dentium</name>
    <dbReference type="NCBI Taxonomy" id="1689"/>
    <lineage>
        <taxon>Bacteria</taxon>
        <taxon>Bacillati</taxon>
        <taxon>Actinomycetota</taxon>
        <taxon>Actinomycetes</taxon>
        <taxon>Bifidobacteriales</taxon>
        <taxon>Bifidobacteriaceae</taxon>
        <taxon>Bifidobacterium</taxon>
    </lineage>
</organism>
<reference evidence="12 14" key="1">
    <citation type="journal article" date="2019" name="Nat. Med.">
        <title>A library of human gut bacterial isolates paired with longitudinal multiomics data enables mechanistic microbiome research.</title>
        <authorList>
            <person name="Poyet M."/>
            <person name="Groussin M."/>
            <person name="Gibbons S.M."/>
            <person name="Avila-Pacheco J."/>
            <person name="Jiang X."/>
            <person name="Kearney S.M."/>
            <person name="Perrotta A.R."/>
            <person name="Berdy B."/>
            <person name="Zhao S."/>
            <person name="Lieberman T.D."/>
            <person name="Swanson P.K."/>
            <person name="Smith M."/>
            <person name="Roesemann S."/>
            <person name="Alexander J.E."/>
            <person name="Rich S.A."/>
            <person name="Livny J."/>
            <person name="Vlamakis H."/>
            <person name="Clish C."/>
            <person name="Bullock K."/>
            <person name="Deik A."/>
            <person name="Scott J."/>
            <person name="Pierce K.A."/>
            <person name="Xavier R.J."/>
            <person name="Alm E.J."/>
        </authorList>
    </citation>
    <scope>NUCLEOTIDE SEQUENCE [LARGE SCALE GENOMIC DNA]</scope>
    <source>
        <strain evidence="12 14">BIOML-A2</strain>
    </source>
</reference>
<dbReference type="Pfam" id="PF00654">
    <property type="entry name" value="Voltage_CLC"/>
    <property type="match status" value="1"/>
</dbReference>
<dbReference type="CDD" id="cd01031">
    <property type="entry name" value="EriC"/>
    <property type="match status" value="1"/>
</dbReference>
<evidence type="ECO:0000259" key="11">
    <source>
        <dbReference type="PROSITE" id="PS51202"/>
    </source>
</evidence>
<dbReference type="Gene3D" id="1.10.3080.10">
    <property type="entry name" value="Clc chloride channel"/>
    <property type="match status" value="1"/>
</dbReference>
<dbReference type="PANTHER" id="PTHR43427:SF6">
    <property type="entry name" value="CHLORIDE CHANNEL PROTEIN CLC-E"/>
    <property type="match status" value="1"/>
</dbReference>
<gene>
    <name evidence="13" type="primary">clcA_1</name>
    <name evidence="13" type="ORF">BDLFYP24_00275</name>
    <name evidence="12" type="ORF">GBB04_04185</name>
</gene>
<dbReference type="Pfam" id="PF02080">
    <property type="entry name" value="TrkA_C"/>
    <property type="match status" value="1"/>
</dbReference>
<keyword evidence="4 10" id="KW-1133">Transmembrane helix</keyword>
<dbReference type="Gene3D" id="3.30.70.1450">
    <property type="entry name" value="Regulator of K+ conductance, C-terminal domain"/>
    <property type="match status" value="1"/>
</dbReference>
<keyword evidence="6 10" id="KW-0472">Membrane</keyword>
<evidence type="ECO:0000256" key="1">
    <source>
        <dbReference type="ARBA" id="ARBA00004141"/>
    </source>
</evidence>
<proteinExistence type="predicted"/>
<feature type="transmembrane region" description="Helical" evidence="10">
    <location>
        <begin position="397"/>
        <end position="417"/>
    </location>
</feature>
<dbReference type="GO" id="GO:0006813">
    <property type="term" value="P:potassium ion transport"/>
    <property type="evidence" value="ECO:0007669"/>
    <property type="project" value="InterPro"/>
</dbReference>
<evidence type="ECO:0000256" key="10">
    <source>
        <dbReference type="SAM" id="Phobius"/>
    </source>
</evidence>
<protein>
    <submittedName>
        <fullName evidence="12">ClC family H(+)/Cl(-) exchange transporter</fullName>
    </submittedName>
    <submittedName>
        <fullName evidence="13">H(+)/Cl(-) exchange transporter ClcA</fullName>
    </submittedName>
</protein>